<accession>A0ACB9F491</accession>
<evidence type="ECO:0000313" key="2">
    <source>
        <dbReference type="Proteomes" id="UP001055811"/>
    </source>
</evidence>
<dbReference type="Proteomes" id="UP001055811">
    <property type="component" value="Linkage Group LG03"/>
</dbReference>
<comment type="caution">
    <text evidence="1">The sequence shown here is derived from an EMBL/GenBank/DDBJ whole genome shotgun (WGS) entry which is preliminary data.</text>
</comment>
<keyword evidence="2" id="KW-1185">Reference proteome</keyword>
<protein>
    <submittedName>
        <fullName evidence="1">Uncharacterized protein</fullName>
    </submittedName>
</protein>
<sequence>MNPNEDDENVQDVKHDVQDRCSDYDSEFERAASKLKADGYVAGECLIGLTKQFDASKFPTGLMVDHLFQLPVMDRPVPPLSLLVPGNMRCIHRMATLHPSRGDPPVVHNNGGSWSLKFCKLKRA</sequence>
<evidence type="ECO:0000313" key="1">
    <source>
        <dbReference type="EMBL" id="KAI3766049.1"/>
    </source>
</evidence>
<name>A0ACB9F491_CICIN</name>
<reference evidence="2" key="1">
    <citation type="journal article" date="2022" name="Mol. Ecol. Resour.">
        <title>The genomes of chicory, endive, great burdock and yacon provide insights into Asteraceae palaeo-polyploidization history and plant inulin production.</title>
        <authorList>
            <person name="Fan W."/>
            <person name="Wang S."/>
            <person name="Wang H."/>
            <person name="Wang A."/>
            <person name="Jiang F."/>
            <person name="Liu H."/>
            <person name="Zhao H."/>
            <person name="Xu D."/>
            <person name="Zhang Y."/>
        </authorList>
    </citation>
    <scope>NUCLEOTIDE SEQUENCE [LARGE SCALE GENOMIC DNA]</scope>
    <source>
        <strain evidence="2">cv. Punajuju</strain>
    </source>
</reference>
<reference evidence="1 2" key="2">
    <citation type="journal article" date="2022" name="Mol. Ecol. Resour.">
        <title>The genomes of chicory, endive, great burdock and yacon provide insights into Asteraceae paleo-polyploidization history and plant inulin production.</title>
        <authorList>
            <person name="Fan W."/>
            <person name="Wang S."/>
            <person name="Wang H."/>
            <person name="Wang A."/>
            <person name="Jiang F."/>
            <person name="Liu H."/>
            <person name="Zhao H."/>
            <person name="Xu D."/>
            <person name="Zhang Y."/>
        </authorList>
    </citation>
    <scope>NUCLEOTIDE SEQUENCE [LARGE SCALE GENOMIC DNA]</scope>
    <source>
        <strain evidence="2">cv. Punajuju</strain>
        <tissue evidence="1">Leaves</tissue>
    </source>
</reference>
<organism evidence="1 2">
    <name type="scientific">Cichorium intybus</name>
    <name type="common">Chicory</name>
    <dbReference type="NCBI Taxonomy" id="13427"/>
    <lineage>
        <taxon>Eukaryota</taxon>
        <taxon>Viridiplantae</taxon>
        <taxon>Streptophyta</taxon>
        <taxon>Embryophyta</taxon>
        <taxon>Tracheophyta</taxon>
        <taxon>Spermatophyta</taxon>
        <taxon>Magnoliopsida</taxon>
        <taxon>eudicotyledons</taxon>
        <taxon>Gunneridae</taxon>
        <taxon>Pentapetalae</taxon>
        <taxon>asterids</taxon>
        <taxon>campanulids</taxon>
        <taxon>Asterales</taxon>
        <taxon>Asteraceae</taxon>
        <taxon>Cichorioideae</taxon>
        <taxon>Cichorieae</taxon>
        <taxon>Cichoriinae</taxon>
        <taxon>Cichorium</taxon>
    </lineage>
</organism>
<dbReference type="EMBL" id="CM042011">
    <property type="protein sequence ID" value="KAI3766049.1"/>
    <property type="molecule type" value="Genomic_DNA"/>
</dbReference>
<gene>
    <name evidence="1" type="ORF">L2E82_16097</name>
</gene>
<proteinExistence type="predicted"/>